<evidence type="ECO:0000313" key="2">
    <source>
        <dbReference type="EMBL" id="EGG55267.1"/>
    </source>
</evidence>
<keyword evidence="1" id="KW-0812">Transmembrane</keyword>
<dbReference type="STRING" id="762982.HMPREF9442_01139"/>
<keyword evidence="1" id="KW-0472">Membrane</keyword>
<sequence length="47" mass="5241">MIEHFEASYLGSRTTAFLLPVCTFAGIFVTLGLYKNKSSQTTKKINI</sequence>
<proteinExistence type="predicted"/>
<name>F3QSI0_9BACT</name>
<dbReference type="AlphaFoldDB" id="F3QSI0"/>
<keyword evidence="1" id="KW-1133">Transmembrane helix</keyword>
<organism evidence="2 3">
    <name type="scientific">Paraprevotella xylaniphila YIT 11841</name>
    <dbReference type="NCBI Taxonomy" id="762982"/>
    <lineage>
        <taxon>Bacteria</taxon>
        <taxon>Pseudomonadati</taxon>
        <taxon>Bacteroidota</taxon>
        <taxon>Bacteroidia</taxon>
        <taxon>Bacteroidales</taxon>
        <taxon>Prevotellaceae</taxon>
        <taxon>Paraprevotella</taxon>
    </lineage>
</organism>
<accession>F3QSI0</accession>
<evidence type="ECO:0000256" key="1">
    <source>
        <dbReference type="SAM" id="Phobius"/>
    </source>
</evidence>
<feature type="transmembrane region" description="Helical" evidence="1">
    <location>
        <begin position="15"/>
        <end position="34"/>
    </location>
</feature>
<dbReference type="Proteomes" id="UP000005546">
    <property type="component" value="Unassembled WGS sequence"/>
</dbReference>
<gene>
    <name evidence="2" type="ORF">HMPREF9442_01139</name>
</gene>
<evidence type="ECO:0000313" key="3">
    <source>
        <dbReference type="Proteomes" id="UP000005546"/>
    </source>
</evidence>
<reference evidence="2 3" key="1">
    <citation type="submission" date="2011-02" db="EMBL/GenBank/DDBJ databases">
        <authorList>
            <person name="Weinstock G."/>
            <person name="Sodergren E."/>
            <person name="Clifton S."/>
            <person name="Fulton L."/>
            <person name="Fulton B."/>
            <person name="Courtney L."/>
            <person name="Fronick C."/>
            <person name="Harrison M."/>
            <person name="Strong C."/>
            <person name="Farmer C."/>
            <person name="Delahaunty K."/>
            <person name="Markovic C."/>
            <person name="Hall O."/>
            <person name="Minx P."/>
            <person name="Tomlinson C."/>
            <person name="Mitreva M."/>
            <person name="Hou S."/>
            <person name="Chen J."/>
            <person name="Wollam A."/>
            <person name="Pepin K.H."/>
            <person name="Johnson M."/>
            <person name="Bhonagiri V."/>
            <person name="Zhang X."/>
            <person name="Suruliraj S."/>
            <person name="Warren W."/>
            <person name="Chinwalla A."/>
            <person name="Mardis E.R."/>
            <person name="Wilson R.K."/>
        </authorList>
    </citation>
    <scope>NUCLEOTIDE SEQUENCE [LARGE SCALE GENOMIC DNA]</scope>
    <source>
        <strain evidence="2 3">YIT 11841</strain>
    </source>
</reference>
<keyword evidence="3" id="KW-1185">Reference proteome</keyword>
<comment type="caution">
    <text evidence="2">The sequence shown here is derived from an EMBL/GenBank/DDBJ whole genome shotgun (WGS) entry which is preliminary data.</text>
</comment>
<dbReference type="EMBL" id="AFBR01000028">
    <property type="protein sequence ID" value="EGG55267.1"/>
    <property type="molecule type" value="Genomic_DNA"/>
</dbReference>
<protein>
    <submittedName>
        <fullName evidence="2">Uncharacterized protein</fullName>
    </submittedName>
</protein>
<dbReference type="HOGENOM" id="CLU_3171268_0_0_10"/>